<dbReference type="AlphaFoldDB" id="A0A0A0R4V4"/>
<dbReference type="InterPro" id="IPR004275">
    <property type="entry name" value="Frog_antimicrobial_propeptide"/>
</dbReference>
<accession>A0A0A0R4V4</accession>
<evidence type="ECO:0000256" key="5">
    <source>
        <dbReference type="SAM" id="SignalP"/>
    </source>
</evidence>
<dbReference type="EMBL" id="KF922270">
    <property type="protein sequence ID" value="AIU99919.1"/>
    <property type="molecule type" value="mRNA"/>
</dbReference>
<feature type="chain" id="PRO_5001976401" evidence="5">
    <location>
        <begin position="23"/>
        <end position="66"/>
    </location>
</feature>
<comment type="subcellular location">
    <subcellularLocation>
        <location evidence="1">Secreted</location>
    </subcellularLocation>
</comment>
<dbReference type="GO" id="GO:0005576">
    <property type="term" value="C:extracellular region"/>
    <property type="evidence" value="ECO:0007669"/>
    <property type="project" value="UniProtKB-SubCell"/>
</dbReference>
<evidence type="ECO:0000256" key="2">
    <source>
        <dbReference type="ARBA" id="ARBA00022525"/>
    </source>
</evidence>
<evidence type="ECO:0000313" key="7">
    <source>
        <dbReference type="EMBL" id="AIU99919.1"/>
    </source>
</evidence>
<keyword evidence="3 5" id="KW-0732">Signal</keyword>
<dbReference type="GO" id="GO:0042742">
    <property type="term" value="P:defense response to bacterium"/>
    <property type="evidence" value="ECO:0007669"/>
    <property type="project" value="UniProtKB-KW"/>
</dbReference>
<evidence type="ECO:0000259" key="6">
    <source>
        <dbReference type="Pfam" id="PF03032"/>
    </source>
</evidence>
<proteinExistence type="evidence at transcript level"/>
<keyword evidence="2" id="KW-0964">Secreted</keyword>
<feature type="domain" description="Frog antimicrobial peptide propeptide" evidence="6">
    <location>
        <begin position="2"/>
        <end position="47"/>
    </location>
</feature>
<evidence type="ECO:0000256" key="4">
    <source>
        <dbReference type="ARBA" id="ARBA00023022"/>
    </source>
</evidence>
<evidence type="ECO:0000256" key="1">
    <source>
        <dbReference type="ARBA" id="ARBA00004613"/>
    </source>
</evidence>
<keyword evidence="4" id="KW-0044">Antibiotic</keyword>
<reference evidence="7" key="1">
    <citation type="submission" date="2013-12" db="EMBL/GenBank/DDBJ databases">
        <title>Hylarana maosonensis.</title>
        <authorList>
            <person name="Wang H."/>
            <person name="Liu J."/>
        </authorList>
    </citation>
    <scope>NUCLEOTIDE SEQUENCE</scope>
    <source>
        <strain evidence="7">MS20131112</strain>
    </source>
</reference>
<evidence type="ECO:0000256" key="3">
    <source>
        <dbReference type="ARBA" id="ARBA00022729"/>
    </source>
</evidence>
<feature type="signal peptide" evidence="5">
    <location>
        <begin position="1"/>
        <end position="22"/>
    </location>
</feature>
<protein>
    <submittedName>
        <fullName evidence="7">Nigroain-C-MS1</fullName>
    </submittedName>
</protein>
<name>A0A0A0R4V4_9NEOB</name>
<sequence>MFTMKKSLLLIFFLGVISLSLCKQKRNADEEGNEVSGGEAKVEEVKRFKTWKNRPILSSCSGIIKG</sequence>
<dbReference type="Pfam" id="PF03032">
    <property type="entry name" value="FSAP_sig_propep"/>
    <property type="match status" value="1"/>
</dbReference>
<keyword evidence="4" id="KW-0929">Antimicrobial</keyword>
<organism evidence="7">
    <name type="scientific">Sylvirana maosonensis</name>
    <name type="common">Mo-Son frog</name>
    <dbReference type="NCBI Taxonomy" id="110113"/>
    <lineage>
        <taxon>Eukaryota</taxon>
        <taxon>Metazoa</taxon>
        <taxon>Chordata</taxon>
        <taxon>Craniata</taxon>
        <taxon>Vertebrata</taxon>
        <taxon>Euteleostomi</taxon>
        <taxon>Amphibia</taxon>
        <taxon>Batrachia</taxon>
        <taxon>Anura</taxon>
        <taxon>Neobatrachia</taxon>
        <taxon>Ranoidea</taxon>
        <taxon>Ranidae</taxon>
        <taxon>Sylvirana</taxon>
    </lineage>
</organism>